<dbReference type="EMBL" id="FOVK01000002">
    <property type="protein sequence ID" value="SFN57222.1"/>
    <property type="molecule type" value="Genomic_DNA"/>
</dbReference>
<feature type="transmembrane region" description="Helical" evidence="1">
    <location>
        <begin position="37"/>
        <end position="56"/>
    </location>
</feature>
<keyword evidence="1" id="KW-1133">Transmembrane helix</keyword>
<dbReference type="RefSeq" id="WP_074911394.1">
    <property type="nucleotide sequence ID" value="NZ_FOVK01000002.1"/>
</dbReference>
<sequence>MGEIIFLLSGLLTYLIMTNEEVKDSLQLKWKHELRRAIECIFLNIIVLIAVLRFLSGNSESFVNGRINPSFISLKYLIVIVAVSYMNGLLLKFIKKNISIKISKERIISKDDE</sequence>
<accession>A0A1I5A3Z3</accession>
<evidence type="ECO:0000313" key="3">
    <source>
        <dbReference type="Proteomes" id="UP000181899"/>
    </source>
</evidence>
<keyword evidence="1" id="KW-0472">Membrane</keyword>
<gene>
    <name evidence="2" type="ORF">SAMN04488695_102310</name>
</gene>
<dbReference type="AlphaFoldDB" id="A0A1I5A3Z3"/>
<name>A0A1I5A3Z3_9CLOT</name>
<keyword evidence="1" id="KW-0812">Transmembrane</keyword>
<dbReference type="Proteomes" id="UP000181899">
    <property type="component" value="Unassembled WGS sequence"/>
</dbReference>
<organism evidence="2 3">
    <name type="scientific">Proteiniclasticum ruminis</name>
    <dbReference type="NCBI Taxonomy" id="398199"/>
    <lineage>
        <taxon>Bacteria</taxon>
        <taxon>Bacillati</taxon>
        <taxon>Bacillota</taxon>
        <taxon>Clostridia</taxon>
        <taxon>Eubacteriales</taxon>
        <taxon>Clostridiaceae</taxon>
        <taxon>Proteiniclasticum</taxon>
    </lineage>
</organism>
<evidence type="ECO:0000256" key="1">
    <source>
        <dbReference type="SAM" id="Phobius"/>
    </source>
</evidence>
<keyword evidence="3" id="KW-1185">Reference proteome</keyword>
<evidence type="ECO:0000313" key="2">
    <source>
        <dbReference type="EMBL" id="SFN57222.1"/>
    </source>
</evidence>
<protein>
    <submittedName>
        <fullName evidence="2">Uncharacterized protein</fullName>
    </submittedName>
</protein>
<feature type="transmembrane region" description="Helical" evidence="1">
    <location>
        <begin position="76"/>
        <end position="94"/>
    </location>
</feature>
<proteinExistence type="predicted"/>
<reference evidence="2 3" key="1">
    <citation type="submission" date="2016-10" db="EMBL/GenBank/DDBJ databases">
        <authorList>
            <person name="de Groot N.N."/>
        </authorList>
    </citation>
    <scope>NUCLEOTIDE SEQUENCE [LARGE SCALE GENOMIC DNA]</scope>
    <source>
        <strain evidence="2 3">ML2</strain>
    </source>
</reference>